<dbReference type="InterPro" id="IPR001753">
    <property type="entry name" value="Enoyl-CoA_hydra/iso"/>
</dbReference>
<dbReference type="InterPro" id="IPR013328">
    <property type="entry name" value="6PGD_dom2"/>
</dbReference>
<evidence type="ECO:0000256" key="3">
    <source>
        <dbReference type="ARBA" id="ARBA00023268"/>
    </source>
</evidence>
<evidence type="ECO:0000256" key="1">
    <source>
        <dbReference type="ARBA" id="ARBA00023235"/>
    </source>
</evidence>
<dbReference type="GO" id="GO:0016829">
    <property type="term" value="F:lyase activity"/>
    <property type="evidence" value="ECO:0007669"/>
    <property type="project" value="UniProtKB-KW"/>
</dbReference>
<dbReference type="InterPro" id="IPR008927">
    <property type="entry name" value="6-PGluconate_DH-like_C_sf"/>
</dbReference>
<evidence type="ECO:0000313" key="5">
    <source>
        <dbReference type="EMBL" id="SDE03793.1"/>
    </source>
</evidence>
<sequence>MEEQRIALRVEDGIATLRLSFAPVNALDPQLRRELGAALDDLEAREGLQGVVLCAAGPGFSVGFDLREIGAPDDAAPPLWRLCARIEALPCPVVAVLRGAALGAGAELALAAHYRLAAPDARIGLPDIVLGLVPGAGGGQRLARLCGAKAALDLLLHGRPVDAAAAQAAGLVDGVVGETPEAAEAAARELAEHLAHAGIRPRPVSARRERMIDGGTWLAEVAARRRKIAATPLRTAARIVDSVEAALLMTPVAALRFERLAHRESRADPQFAALHHVYFAERRVPRSLLERRSGRLAPTPAGDELLQRLHKAADGLGTPERRRAALVIEGLRLLSDGRLSRASDIDALAVHGLGWPRLQGGPVHESLREGLEPLLERLRLWARSDPEWTAPELLEAAARAGGDIDAALAAQRRAAAGPPAALRSG</sequence>
<dbReference type="InterPro" id="IPR018376">
    <property type="entry name" value="Enoyl-CoA_hyd/isom_CS"/>
</dbReference>
<protein>
    <submittedName>
        <fullName evidence="5">3-hydroxyacyl-CoA dehydrogenase</fullName>
    </submittedName>
</protein>
<dbReference type="AlphaFoldDB" id="A0A1G6ZN34"/>
<accession>A0A1G6ZN34</accession>
<keyword evidence="1" id="KW-0413">Isomerase</keyword>
<organism evidence="5 6">
    <name type="scientific">Limimaricola pyoseonensis</name>
    <dbReference type="NCBI Taxonomy" id="521013"/>
    <lineage>
        <taxon>Bacteria</taxon>
        <taxon>Pseudomonadati</taxon>
        <taxon>Pseudomonadota</taxon>
        <taxon>Alphaproteobacteria</taxon>
        <taxon>Rhodobacterales</taxon>
        <taxon>Paracoccaceae</taxon>
        <taxon>Limimaricola</taxon>
    </lineage>
</organism>
<reference evidence="6" key="1">
    <citation type="submission" date="2016-10" db="EMBL/GenBank/DDBJ databases">
        <authorList>
            <person name="Varghese N."/>
            <person name="Submissions S."/>
        </authorList>
    </citation>
    <scope>NUCLEOTIDE SEQUENCE [LARGE SCALE GENOMIC DNA]</scope>
    <source>
        <strain evidence="6">DSM 21424</strain>
    </source>
</reference>
<dbReference type="SUPFAM" id="SSF52096">
    <property type="entry name" value="ClpP/crotonase"/>
    <property type="match status" value="1"/>
</dbReference>
<dbReference type="GO" id="GO:0016853">
    <property type="term" value="F:isomerase activity"/>
    <property type="evidence" value="ECO:0007669"/>
    <property type="project" value="UniProtKB-KW"/>
</dbReference>
<dbReference type="CDD" id="cd06558">
    <property type="entry name" value="crotonase-like"/>
    <property type="match status" value="1"/>
</dbReference>
<evidence type="ECO:0000256" key="4">
    <source>
        <dbReference type="RuleBase" id="RU003707"/>
    </source>
</evidence>
<keyword evidence="3" id="KW-0511">Multifunctional enzyme</keyword>
<comment type="similarity">
    <text evidence="4">Belongs to the enoyl-CoA hydratase/isomerase family.</text>
</comment>
<dbReference type="Gene3D" id="3.90.226.10">
    <property type="entry name" value="2-enoyl-CoA Hydratase, Chain A, domain 1"/>
    <property type="match status" value="1"/>
</dbReference>
<dbReference type="SUPFAM" id="SSF48179">
    <property type="entry name" value="6-phosphogluconate dehydrogenase C-terminal domain-like"/>
    <property type="match status" value="1"/>
</dbReference>
<evidence type="ECO:0000313" key="6">
    <source>
        <dbReference type="Proteomes" id="UP000198922"/>
    </source>
</evidence>
<gene>
    <name evidence="5" type="ORF">SAMN04488567_0599</name>
</gene>
<dbReference type="PROSITE" id="PS00166">
    <property type="entry name" value="ENOYL_COA_HYDRATASE"/>
    <property type="match status" value="1"/>
</dbReference>
<proteinExistence type="inferred from homology"/>
<dbReference type="InterPro" id="IPR029045">
    <property type="entry name" value="ClpP/crotonase-like_dom_sf"/>
</dbReference>
<dbReference type="Proteomes" id="UP000198922">
    <property type="component" value="Unassembled WGS sequence"/>
</dbReference>
<dbReference type="STRING" id="521013.SAMN04488567_0599"/>
<dbReference type="Pfam" id="PF00378">
    <property type="entry name" value="ECH_1"/>
    <property type="match status" value="1"/>
</dbReference>
<dbReference type="RefSeq" id="WP_165612507.1">
    <property type="nucleotide sequence ID" value="NZ_FNAT01000001.1"/>
</dbReference>
<keyword evidence="6" id="KW-1185">Reference proteome</keyword>
<keyword evidence="2" id="KW-0456">Lyase</keyword>
<evidence type="ECO:0000256" key="2">
    <source>
        <dbReference type="ARBA" id="ARBA00023239"/>
    </source>
</evidence>
<dbReference type="PANTHER" id="PTHR23309">
    <property type="entry name" value="3-HYDROXYACYL-COA DEHYROGENASE"/>
    <property type="match status" value="1"/>
</dbReference>
<dbReference type="EMBL" id="FNAT01000001">
    <property type="protein sequence ID" value="SDE03793.1"/>
    <property type="molecule type" value="Genomic_DNA"/>
</dbReference>
<name>A0A1G6ZN34_9RHOB</name>
<dbReference type="Gene3D" id="1.10.1040.10">
    <property type="entry name" value="N-(1-d-carboxylethyl)-l-norvaline Dehydrogenase, domain 2"/>
    <property type="match status" value="1"/>
</dbReference>